<reference evidence="1" key="1">
    <citation type="submission" date="2014-12" db="EMBL/GenBank/DDBJ databases">
        <title>Insight into the proteome of Arion vulgaris.</title>
        <authorList>
            <person name="Aradska J."/>
            <person name="Bulat T."/>
            <person name="Smidak R."/>
            <person name="Sarate P."/>
            <person name="Gangsoo J."/>
            <person name="Sialana F."/>
            <person name="Bilban M."/>
            <person name="Lubec G."/>
        </authorList>
    </citation>
    <scope>NUCLEOTIDE SEQUENCE</scope>
    <source>
        <tissue evidence="1">Skin</tissue>
    </source>
</reference>
<dbReference type="EMBL" id="HACG01052040">
    <property type="protein sequence ID" value="CEK98911.1"/>
    <property type="molecule type" value="Transcribed_RNA"/>
</dbReference>
<organism evidence="1">
    <name type="scientific">Arion vulgaris</name>
    <dbReference type="NCBI Taxonomy" id="1028688"/>
    <lineage>
        <taxon>Eukaryota</taxon>
        <taxon>Metazoa</taxon>
        <taxon>Spiralia</taxon>
        <taxon>Lophotrochozoa</taxon>
        <taxon>Mollusca</taxon>
        <taxon>Gastropoda</taxon>
        <taxon>Heterobranchia</taxon>
        <taxon>Euthyneura</taxon>
        <taxon>Panpulmonata</taxon>
        <taxon>Eupulmonata</taxon>
        <taxon>Stylommatophora</taxon>
        <taxon>Helicina</taxon>
        <taxon>Arionoidea</taxon>
        <taxon>Arionidae</taxon>
        <taxon>Arion</taxon>
    </lineage>
</organism>
<proteinExistence type="predicted"/>
<sequence length="73" mass="8673">PVSKTWKKLLPNLALRMAKASLQRLQMSSVLNSCDLILQMEPHNIFAHYFKTIVLQDRKDQKDRASRHWLQER</sequence>
<name>A0A0B7C2P4_9EUPU</name>
<gene>
    <name evidence="1" type="primary">ORF219948</name>
</gene>
<accession>A0A0B7C2P4</accession>
<protein>
    <submittedName>
        <fullName evidence="1">Uncharacterized protein</fullName>
    </submittedName>
</protein>
<feature type="non-terminal residue" evidence="1">
    <location>
        <position position="1"/>
    </location>
</feature>
<dbReference type="AlphaFoldDB" id="A0A0B7C2P4"/>
<feature type="non-terminal residue" evidence="1">
    <location>
        <position position="73"/>
    </location>
</feature>
<evidence type="ECO:0000313" key="1">
    <source>
        <dbReference type="EMBL" id="CEK98911.1"/>
    </source>
</evidence>